<evidence type="ECO:0000256" key="4">
    <source>
        <dbReference type="ARBA" id="ARBA00023002"/>
    </source>
</evidence>
<evidence type="ECO:0000256" key="5">
    <source>
        <dbReference type="ARBA" id="ARBA00023027"/>
    </source>
</evidence>
<dbReference type="UniPathway" id="UPA00038">
    <property type="reaction ID" value="UER00491"/>
</dbReference>
<feature type="binding site" evidence="10">
    <location>
        <position position="155"/>
    </location>
    <ligand>
        <name>NAD(+)</name>
        <dbReference type="ChEBI" id="CHEBI:57540"/>
    </ligand>
</feature>
<dbReference type="Pfam" id="PF00984">
    <property type="entry name" value="UDPG_MGDP_dh"/>
    <property type="match status" value="1"/>
</dbReference>
<feature type="active site" description="Nucleophile" evidence="8">
    <location>
        <position position="260"/>
    </location>
</feature>
<feature type="binding site" evidence="9">
    <location>
        <position position="204"/>
    </location>
    <ligand>
        <name>substrate</name>
    </ligand>
</feature>
<dbReference type="GeneID" id="65405313"/>
<dbReference type="InterPro" id="IPR008927">
    <property type="entry name" value="6-PGluconate_DH-like_C_sf"/>
</dbReference>
<dbReference type="InterPro" id="IPR014026">
    <property type="entry name" value="UDP-Glc/GDP-Man_DH_dimer"/>
</dbReference>
<accession>A0A562JFT9</accession>
<feature type="binding site" evidence="10">
    <location>
        <position position="327"/>
    </location>
    <ligand>
        <name>NAD(+)</name>
        <dbReference type="ChEBI" id="CHEBI:57540"/>
    </ligand>
</feature>
<proteinExistence type="inferred from homology"/>
<sequence>MNITIAGAGYVGLVTSACLAEIGHIVICFDKDTEKIEDLNRGWCPIFEPGLQEMISRNMGEERLFFTDQANLAYEDADCILITVGTPQRADGSADTTNIDQAALDIAENIQKDVAVAIKSTVPIGTNERIEAVILDNAMPGLTVEVISNPEFLREGSGIYDTFHGDRIVIGSSHERAARIVEEIYQPLAIPVLHTDPRSAEMIKYASNTFLAAKISFINEIANLCDLSGANIEDVSTGMGMDKRIGNQFLNAGIGYGGSCFPKDTQALEQMARQNDYDFKILRAVREVNDRQKQTLYRKAKNLAGNLSGKRTAVLGLSFKPNTDDIREAPSLDLIRDLLDEGADVVVYDPVAMEKVQRLFGDKISYASSIDEAIERAELAFIVTEWKEIKEFSLSKYRESMKTPLLFDGRNCYSVKETEKHGIQYVSVGRPGVPDTYTGSRPTDAF</sequence>
<dbReference type="GO" id="GO:0000271">
    <property type="term" value="P:polysaccharide biosynthetic process"/>
    <property type="evidence" value="ECO:0007669"/>
    <property type="project" value="InterPro"/>
</dbReference>
<comment type="similarity">
    <text evidence="2 7">Belongs to the UDP-glucose/GDP-mannose dehydrogenase family.</text>
</comment>
<evidence type="ECO:0000256" key="3">
    <source>
        <dbReference type="ARBA" id="ARBA00012954"/>
    </source>
</evidence>
<organism evidence="12 13">
    <name type="scientific">Cytobacillus oceanisediminis</name>
    <dbReference type="NCBI Taxonomy" id="665099"/>
    <lineage>
        <taxon>Bacteria</taxon>
        <taxon>Bacillati</taxon>
        <taxon>Bacillota</taxon>
        <taxon>Bacilli</taxon>
        <taxon>Bacillales</taxon>
        <taxon>Bacillaceae</taxon>
        <taxon>Cytobacillus</taxon>
    </lineage>
</organism>
<dbReference type="InterPro" id="IPR017476">
    <property type="entry name" value="UDP-Glc/GDP-Man"/>
</dbReference>
<dbReference type="Gene3D" id="1.20.5.100">
    <property type="entry name" value="Cytochrome c1, transmembrane anchor, C-terminal"/>
    <property type="match status" value="1"/>
</dbReference>
<dbReference type="SUPFAM" id="SSF48179">
    <property type="entry name" value="6-phosphogluconate dehydrogenase C-terminal domain-like"/>
    <property type="match status" value="1"/>
</dbReference>
<feature type="binding site" evidence="9">
    <location>
        <begin position="249"/>
        <end position="253"/>
    </location>
    <ligand>
        <name>substrate</name>
    </ligand>
</feature>
<dbReference type="SUPFAM" id="SSF52413">
    <property type="entry name" value="UDP-glucose/GDP-mannose dehydrogenase C-terminal domain"/>
    <property type="match status" value="1"/>
</dbReference>
<evidence type="ECO:0000256" key="10">
    <source>
        <dbReference type="PIRSR" id="PIRSR500134-3"/>
    </source>
</evidence>
<feature type="binding site" evidence="9">
    <location>
        <position position="257"/>
    </location>
    <ligand>
        <name>substrate</name>
    </ligand>
</feature>
<evidence type="ECO:0000313" key="12">
    <source>
        <dbReference type="EMBL" id="TWH82001.1"/>
    </source>
</evidence>
<comment type="pathway">
    <text evidence="1">Nucleotide-sugar biosynthesis; UDP-alpha-D-glucuronate biosynthesis; UDP-alpha-D-glucuronate from UDP-alpha-D-glucose: step 1/1.</text>
</comment>
<feature type="domain" description="UDP-glucose/GDP-mannose dehydrogenase C-terminal" evidence="11">
    <location>
        <begin position="313"/>
        <end position="415"/>
    </location>
</feature>
<evidence type="ECO:0000313" key="13">
    <source>
        <dbReference type="Proteomes" id="UP000318667"/>
    </source>
</evidence>
<evidence type="ECO:0000256" key="7">
    <source>
        <dbReference type="PIRNR" id="PIRNR000124"/>
    </source>
</evidence>
<dbReference type="EC" id="1.1.1.22" evidence="3 7"/>
<dbReference type="InterPro" id="IPR028357">
    <property type="entry name" value="UDPglc_DH_bac"/>
</dbReference>
<evidence type="ECO:0000256" key="2">
    <source>
        <dbReference type="ARBA" id="ARBA00006601"/>
    </source>
</evidence>
<evidence type="ECO:0000256" key="8">
    <source>
        <dbReference type="PIRSR" id="PIRSR500134-1"/>
    </source>
</evidence>
<dbReference type="SUPFAM" id="SSF51735">
    <property type="entry name" value="NAD(P)-binding Rossmann-fold domains"/>
    <property type="match status" value="1"/>
</dbReference>
<feature type="binding site" evidence="9">
    <location>
        <position position="320"/>
    </location>
    <ligand>
        <name>substrate</name>
    </ligand>
</feature>
<dbReference type="NCBIfam" id="TIGR03026">
    <property type="entry name" value="NDP-sugDHase"/>
    <property type="match status" value="1"/>
</dbReference>
<dbReference type="SMART" id="SM00984">
    <property type="entry name" value="UDPG_MGDP_dh_C"/>
    <property type="match status" value="1"/>
</dbReference>
<dbReference type="Pfam" id="PF03720">
    <property type="entry name" value="UDPG_MGDP_dh_C"/>
    <property type="match status" value="1"/>
</dbReference>
<dbReference type="OrthoDB" id="9803238at2"/>
<feature type="binding site" evidence="10">
    <location>
        <position position="30"/>
    </location>
    <ligand>
        <name>NAD(+)</name>
        <dbReference type="ChEBI" id="CHEBI:57540"/>
    </ligand>
</feature>
<dbReference type="InterPro" id="IPR036291">
    <property type="entry name" value="NAD(P)-bd_dom_sf"/>
</dbReference>
<reference evidence="12 13" key="1">
    <citation type="journal article" date="2015" name="Stand. Genomic Sci.">
        <title>Genomic Encyclopedia of Bacterial and Archaeal Type Strains, Phase III: the genomes of soil and plant-associated and newly described type strains.</title>
        <authorList>
            <person name="Whitman W.B."/>
            <person name="Woyke T."/>
            <person name="Klenk H.P."/>
            <person name="Zhou Y."/>
            <person name="Lilburn T.G."/>
            <person name="Beck B.J."/>
            <person name="De Vos P."/>
            <person name="Vandamme P."/>
            <person name="Eisen J.A."/>
            <person name="Garrity G."/>
            <person name="Hugenholtz P."/>
            <person name="Kyrpides N.C."/>
        </authorList>
    </citation>
    <scope>NUCLEOTIDE SEQUENCE [LARGE SCALE GENOMIC DNA]</scope>
    <source>
        <strain evidence="12 13">CGMCC 1.10115</strain>
    </source>
</reference>
<evidence type="ECO:0000256" key="1">
    <source>
        <dbReference type="ARBA" id="ARBA00004701"/>
    </source>
</evidence>
<dbReference type="GO" id="GO:0003979">
    <property type="term" value="F:UDP-glucose 6-dehydrogenase activity"/>
    <property type="evidence" value="ECO:0007669"/>
    <property type="project" value="UniProtKB-EC"/>
</dbReference>
<feature type="binding site" evidence="10">
    <location>
        <position position="263"/>
    </location>
    <ligand>
        <name>NAD(+)</name>
        <dbReference type="ChEBI" id="CHEBI:57540"/>
    </ligand>
</feature>
<comment type="caution">
    <text evidence="12">The sequence shown here is derived from an EMBL/GenBank/DDBJ whole genome shotgun (WGS) entry which is preliminary data.</text>
</comment>
<feature type="binding site" evidence="10">
    <location>
        <position position="35"/>
    </location>
    <ligand>
        <name>NAD(+)</name>
        <dbReference type="ChEBI" id="CHEBI:57540"/>
    </ligand>
</feature>
<dbReference type="PANTHER" id="PTHR43750:SF4">
    <property type="entry name" value="UDP-GLUCOSE 6-DEHYDROGENASE YWQF"/>
    <property type="match status" value="1"/>
</dbReference>
<dbReference type="EMBL" id="VLKI01000016">
    <property type="protein sequence ID" value="TWH82001.1"/>
    <property type="molecule type" value="Genomic_DNA"/>
</dbReference>
<gene>
    <name evidence="12" type="ORF">IQ19_04200</name>
</gene>
<keyword evidence="13" id="KW-1185">Reference proteome</keyword>
<dbReference type="RefSeq" id="WP_144544556.1">
    <property type="nucleotide sequence ID" value="NZ_CBCSDC010000016.1"/>
</dbReference>
<evidence type="ECO:0000256" key="9">
    <source>
        <dbReference type="PIRSR" id="PIRSR500134-2"/>
    </source>
</evidence>
<dbReference type="PANTHER" id="PTHR43750">
    <property type="entry name" value="UDP-GLUCOSE 6-DEHYDROGENASE TUAD"/>
    <property type="match status" value="1"/>
</dbReference>
<dbReference type="PIRSF" id="PIRSF000124">
    <property type="entry name" value="UDPglc_GDPman_dh"/>
    <property type="match status" value="1"/>
</dbReference>
<dbReference type="Gene3D" id="3.40.50.720">
    <property type="entry name" value="NAD(P)-binding Rossmann-like Domain"/>
    <property type="match status" value="2"/>
</dbReference>
<feature type="binding site" evidence="10">
    <location>
        <position position="121"/>
    </location>
    <ligand>
        <name>NAD(+)</name>
        <dbReference type="ChEBI" id="CHEBI:57540"/>
    </ligand>
</feature>
<protein>
    <recommendedName>
        <fullName evidence="3 7">UDP-glucose 6-dehydrogenase</fullName>
        <ecNumber evidence="3 7">1.1.1.22</ecNumber>
    </recommendedName>
</protein>
<dbReference type="InterPro" id="IPR001732">
    <property type="entry name" value="UDP-Glc/GDP-Man_DH_N"/>
</dbReference>
<dbReference type="GO" id="GO:0006065">
    <property type="term" value="P:UDP-glucuronate biosynthetic process"/>
    <property type="evidence" value="ECO:0007669"/>
    <property type="project" value="UniProtKB-UniPathway"/>
</dbReference>
<dbReference type="InterPro" id="IPR014027">
    <property type="entry name" value="UDP-Glc/GDP-Man_DH_C"/>
</dbReference>
<dbReference type="Pfam" id="PF03721">
    <property type="entry name" value="UDPG_MGDP_dh_N"/>
    <property type="match status" value="1"/>
</dbReference>
<dbReference type="PIRSF" id="PIRSF500134">
    <property type="entry name" value="UDPglc_DH_bac"/>
    <property type="match status" value="1"/>
</dbReference>
<evidence type="ECO:0000259" key="11">
    <source>
        <dbReference type="SMART" id="SM00984"/>
    </source>
</evidence>
<dbReference type="InterPro" id="IPR036220">
    <property type="entry name" value="UDP-Glc/GDP-Man_DH_C_sf"/>
</dbReference>
<comment type="catalytic activity">
    <reaction evidence="6 7">
        <text>UDP-alpha-D-glucose + 2 NAD(+) + H2O = UDP-alpha-D-glucuronate + 2 NADH + 3 H(+)</text>
        <dbReference type="Rhea" id="RHEA:23596"/>
        <dbReference type="ChEBI" id="CHEBI:15377"/>
        <dbReference type="ChEBI" id="CHEBI:15378"/>
        <dbReference type="ChEBI" id="CHEBI:57540"/>
        <dbReference type="ChEBI" id="CHEBI:57945"/>
        <dbReference type="ChEBI" id="CHEBI:58052"/>
        <dbReference type="ChEBI" id="CHEBI:58885"/>
        <dbReference type="EC" id="1.1.1.22"/>
    </reaction>
</comment>
<feature type="binding site" evidence="9">
    <location>
        <begin position="152"/>
        <end position="155"/>
    </location>
    <ligand>
        <name>substrate</name>
    </ligand>
</feature>
<name>A0A562JFT9_9BACI</name>
<dbReference type="AlphaFoldDB" id="A0A562JFT9"/>
<keyword evidence="5 7" id="KW-0520">NAD</keyword>
<feature type="binding site" evidence="10">
    <location>
        <position position="86"/>
    </location>
    <ligand>
        <name>NAD(+)</name>
        <dbReference type="ChEBI" id="CHEBI:57540"/>
    </ligand>
</feature>
<evidence type="ECO:0000256" key="6">
    <source>
        <dbReference type="ARBA" id="ARBA00047473"/>
    </source>
</evidence>
<dbReference type="Proteomes" id="UP000318667">
    <property type="component" value="Unassembled WGS sequence"/>
</dbReference>
<keyword evidence="4 7" id="KW-0560">Oxidoreductase</keyword>
<dbReference type="GO" id="GO:0051287">
    <property type="term" value="F:NAD binding"/>
    <property type="evidence" value="ECO:0007669"/>
    <property type="project" value="InterPro"/>
</dbReference>